<gene>
    <name evidence="1" type="ORF">BI375_14680</name>
</gene>
<comment type="caution">
    <text evidence="1">The sequence shown here is derived from an EMBL/GenBank/DDBJ whole genome shotgun (WGS) entry which is preliminary data.</text>
</comment>
<sequence>MTNVNNAEELILFLENSLVNIRKNLILISNLEESKVLLSTMKQSVDRIDFSNVLCSKEQRSILENIKSEYVVLLNLYL</sequence>
<dbReference type="Proteomes" id="UP000180133">
    <property type="component" value="Unassembled WGS sequence"/>
</dbReference>
<keyword evidence="2" id="KW-1185">Reference proteome</keyword>
<name>A0ABX3DB47_9VIBR</name>
<organism evidence="1 2">
    <name type="scientific">Vibrio rotiferianus</name>
    <dbReference type="NCBI Taxonomy" id="190895"/>
    <lineage>
        <taxon>Bacteria</taxon>
        <taxon>Pseudomonadati</taxon>
        <taxon>Pseudomonadota</taxon>
        <taxon>Gammaproteobacteria</taxon>
        <taxon>Vibrionales</taxon>
        <taxon>Vibrionaceae</taxon>
        <taxon>Vibrio</taxon>
    </lineage>
</organism>
<dbReference type="EMBL" id="MKFT01000004">
    <property type="protein sequence ID" value="OHY94892.1"/>
    <property type="molecule type" value="Genomic_DNA"/>
</dbReference>
<proteinExistence type="predicted"/>
<evidence type="ECO:0000313" key="1">
    <source>
        <dbReference type="EMBL" id="OHY94892.1"/>
    </source>
</evidence>
<protein>
    <submittedName>
        <fullName evidence="1">Uncharacterized protein</fullName>
    </submittedName>
</protein>
<reference evidence="1 2" key="1">
    <citation type="submission" date="2016-09" db="EMBL/GenBank/DDBJ databases">
        <title>Isolation, identification and antibiotic sensitivity analysis of bacterial pathogen from juvenile Hippocampus erectus with tail-rotted disease.</title>
        <authorList>
            <person name="Yang Q."/>
        </authorList>
    </citation>
    <scope>NUCLEOTIDE SEQUENCE [LARGE SCALE GENOMIC DNA]</scope>
    <source>
        <strain evidence="1 2">HM-10</strain>
    </source>
</reference>
<evidence type="ECO:0000313" key="2">
    <source>
        <dbReference type="Proteomes" id="UP000180133"/>
    </source>
</evidence>
<accession>A0ABX3DB47</accession>